<dbReference type="SUPFAM" id="SSF56300">
    <property type="entry name" value="Metallo-dependent phosphatases"/>
    <property type="match status" value="1"/>
</dbReference>
<dbReference type="Pfam" id="PF00149">
    <property type="entry name" value="Metallophos"/>
    <property type="match status" value="1"/>
</dbReference>
<evidence type="ECO:0000313" key="4">
    <source>
        <dbReference type="Proteomes" id="UP001169764"/>
    </source>
</evidence>
<dbReference type="RefSeq" id="WP_303540327.1">
    <property type="nucleotide sequence ID" value="NZ_JAUOTP010000002.1"/>
</dbReference>
<feature type="domain" description="Serine/threonine specific protein phosphatases" evidence="2">
    <location>
        <begin position="100"/>
        <end position="105"/>
    </location>
</feature>
<comment type="caution">
    <text evidence="3">The sequence shown here is derived from an EMBL/GenBank/DDBJ whole genome shotgun (WGS) entry which is preliminary data.</text>
</comment>
<evidence type="ECO:0000313" key="3">
    <source>
        <dbReference type="EMBL" id="MDO6413694.1"/>
    </source>
</evidence>
<dbReference type="InterPro" id="IPR004843">
    <property type="entry name" value="Calcineurin-like_PHP"/>
</dbReference>
<sequence>MFGALKRLGRGGGKLAEPDPSDFAPTLPEGERVYAIGDIHGRLDLLNDLLGLIDLDDEQRGAARTTLILLGDLVDRGQHSASVVERALRLQAAGDRFHAIKGNHEEVMLGALAGDEAAMRLFLRIGGIQTLESYGVGLDDLPSGEEIETLIQRMQSAVPREHAAYLAGMEDKVEMGDYLFVHAGIRPGVAIADQDPVEQRWIRDAFLDHKGGHGVMVVHGHSITAEPTLLPNRLGIDTGAYYSGVLTALGLEGTEHWVLQTRPTGDEATGETGDD</sequence>
<reference evidence="3" key="1">
    <citation type="submission" date="2023-07" db="EMBL/GenBank/DDBJ databases">
        <authorList>
            <person name="Kim M."/>
        </authorList>
    </citation>
    <scope>NUCLEOTIDE SEQUENCE</scope>
    <source>
        <strain evidence="3">BIUV-7</strain>
    </source>
</reference>
<dbReference type="Gene3D" id="3.60.21.10">
    <property type="match status" value="1"/>
</dbReference>
<gene>
    <name evidence="3" type="ORF">Q4F19_04795</name>
</gene>
<dbReference type="EMBL" id="JAUOTP010000002">
    <property type="protein sequence ID" value="MDO6413694.1"/>
    <property type="molecule type" value="Genomic_DNA"/>
</dbReference>
<dbReference type="PANTHER" id="PTHR42850:SF4">
    <property type="entry name" value="ZINC-DEPENDENT ENDOPOLYPHOSPHATASE"/>
    <property type="match status" value="1"/>
</dbReference>
<accession>A0ABT8Y5U7</accession>
<dbReference type="PANTHER" id="PTHR42850">
    <property type="entry name" value="METALLOPHOSPHOESTERASE"/>
    <property type="match status" value="1"/>
</dbReference>
<evidence type="ECO:0000256" key="1">
    <source>
        <dbReference type="SAM" id="MobiDB-lite"/>
    </source>
</evidence>
<proteinExistence type="predicted"/>
<evidence type="ECO:0000259" key="2">
    <source>
        <dbReference type="PROSITE" id="PS00125"/>
    </source>
</evidence>
<dbReference type="Proteomes" id="UP001169764">
    <property type="component" value="Unassembled WGS sequence"/>
</dbReference>
<name>A0ABT8Y5U7_9SPHN</name>
<protein>
    <submittedName>
        <fullName evidence="3">Metallophosphoesterase</fullName>
    </submittedName>
</protein>
<dbReference type="InterPro" id="IPR006186">
    <property type="entry name" value="Ser/Thr-sp_prot-phosphatase"/>
</dbReference>
<dbReference type="InterPro" id="IPR050126">
    <property type="entry name" value="Ap4A_hydrolase"/>
</dbReference>
<dbReference type="InterPro" id="IPR029052">
    <property type="entry name" value="Metallo-depent_PP-like"/>
</dbReference>
<dbReference type="PROSITE" id="PS00125">
    <property type="entry name" value="SER_THR_PHOSPHATASE"/>
    <property type="match status" value="1"/>
</dbReference>
<organism evidence="3 4">
    <name type="scientific">Sphingomonas natans</name>
    <dbReference type="NCBI Taxonomy" id="3063330"/>
    <lineage>
        <taxon>Bacteria</taxon>
        <taxon>Pseudomonadati</taxon>
        <taxon>Pseudomonadota</taxon>
        <taxon>Alphaproteobacteria</taxon>
        <taxon>Sphingomonadales</taxon>
        <taxon>Sphingomonadaceae</taxon>
        <taxon>Sphingomonas</taxon>
    </lineage>
</organism>
<feature type="region of interest" description="Disordered" evidence="1">
    <location>
        <begin position="7"/>
        <end position="26"/>
    </location>
</feature>
<keyword evidence="4" id="KW-1185">Reference proteome</keyword>